<proteinExistence type="predicted"/>
<comment type="caution">
    <text evidence="1">The sequence shown here is derived from an EMBL/GenBank/DDBJ whole genome shotgun (WGS) entry which is preliminary data.</text>
</comment>
<name>A0A484BYX1_PERFV</name>
<protein>
    <submittedName>
        <fullName evidence="1">Uncharacterized protein</fullName>
    </submittedName>
</protein>
<reference evidence="1 2" key="1">
    <citation type="submission" date="2019-01" db="EMBL/GenBank/DDBJ databases">
        <title>A chromosome-scale genome assembly of the yellow perch, Perca flavescens.</title>
        <authorList>
            <person name="Feron R."/>
            <person name="Morvezen R."/>
            <person name="Bestin A."/>
            <person name="Haffray P."/>
            <person name="Klopp C."/>
            <person name="Zahm M."/>
            <person name="Cabau C."/>
            <person name="Roques C."/>
            <person name="Donnadieu C."/>
            <person name="Bouchez O."/>
            <person name="Christie M."/>
            <person name="Larson W."/>
            <person name="Guiguen Y."/>
        </authorList>
    </citation>
    <scope>NUCLEOTIDE SEQUENCE [LARGE SCALE GENOMIC DNA]</scope>
    <source>
        <strain evidence="1">YP-PL-M2</strain>
        <tissue evidence="1">Blood</tissue>
    </source>
</reference>
<evidence type="ECO:0000313" key="1">
    <source>
        <dbReference type="EMBL" id="TDG96165.1"/>
    </source>
</evidence>
<accession>A0A484BYX1</accession>
<organism evidence="1 2">
    <name type="scientific">Perca flavescens</name>
    <name type="common">American yellow perch</name>
    <name type="synonym">Morone flavescens</name>
    <dbReference type="NCBI Taxonomy" id="8167"/>
    <lineage>
        <taxon>Eukaryota</taxon>
        <taxon>Metazoa</taxon>
        <taxon>Chordata</taxon>
        <taxon>Craniata</taxon>
        <taxon>Vertebrata</taxon>
        <taxon>Euteleostomi</taxon>
        <taxon>Actinopterygii</taxon>
        <taxon>Neopterygii</taxon>
        <taxon>Teleostei</taxon>
        <taxon>Neoteleostei</taxon>
        <taxon>Acanthomorphata</taxon>
        <taxon>Eupercaria</taxon>
        <taxon>Perciformes</taxon>
        <taxon>Percoidei</taxon>
        <taxon>Percidae</taxon>
        <taxon>Percinae</taxon>
        <taxon>Perca</taxon>
    </lineage>
</organism>
<evidence type="ECO:0000313" key="2">
    <source>
        <dbReference type="Proteomes" id="UP000295070"/>
    </source>
</evidence>
<dbReference type="Proteomes" id="UP000295070">
    <property type="component" value="Chromosome 24"/>
</dbReference>
<dbReference type="EMBL" id="SCKG01000024">
    <property type="protein sequence ID" value="TDG96165.1"/>
    <property type="molecule type" value="Genomic_DNA"/>
</dbReference>
<keyword evidence="2" id="KW-1185">Reference proteome</keyword>
<sequence length="289" mass="32903">MDSKGSLTEREIAHIARHQRENGVQRLSCHFSWPEFCDERRCFHQEFVYDVAMFAAARGFPWFNVIRASVIAKGIFPQLGAGLDVPKLLYLLRDALSECLPNLTSVHRREFTQFLTDTCITRRRLLQAVVGGAANMSIAQLHLEVQLPPTPCPLAQGTDLHEWEHQRQQAELTSTLRKMEERLRSLREGSRVTLGEVDVPEVNQLDEEGVLALVRAAVKATEGQMLASLNREASLLNDILQLKLQRAALATRRLHNPAYIQTHLQKRTEGFWEKDMASVIFLKSHFQLS</sequence>
<gene>
    <name evidence="1" type="ORF">EPR50_G00236950</name>
</gene>
<dbReference type="AlphaFoldDB" id="A0A484BYX1"/>